<dbReference type="InterPro" id="IPR041633">
    <property type="entry name" value="Polbeta"/>
</dbReference>
<dbReference type="Pfam" id="PF18765">
    <property type="entry name" value="Polbeta"/>
    <property type="match status" value="1"/>
</dbReference>
<dbReference type="SUPFAM" id="SSF81301">
    <property type="entry name" value="Nucleotidyltransferase"/>
    <property type="match status" value="1"/>
</dbReference>
<dbReference type="PANTHER" id="PTHR33933">
    <property type="entry name" value="NUCLEOTIDYLTRANSFERASE"/>
    <property type="match status" value="1"/>
</dbReference>
<dbReference type="Gene3D" id="3.30.460.10">
    <property type="entry name" value="Beta Polymerase, domain 2"/>
    <property type="match status" value="1"/>
</dbReference>
<reference evidence="2" key="1">
    <citation type="journal article" date="2021" name="Microb. Physiol.">
        <title>Proteogenomic Insights into the Physiology of Marine, Sulfate-Reducing, Filamentous Desulfonema limicola and Desulfonema magnum.</title>
        <authorList>
            <person name="Schnaars V."/>
            <person name="Wohlbrand L."/>
            <person name="Scheve S."/>
            <person name="Hinrichs C."/>
            <person name="Reinhardt R."/>
            <person name="Rabus R."/>
        </authorList>
    </citation>
    <scope>NUCLEOTIDE SEQUENCE</scope>
    <source>
        <strain evidence="2">5ac10</strain>
    </source>
</reference>
<dbReference type="AlphaFoldDB" id="A0A975BDE4"/>
<dbReference type="InterPro" id="IPR052548">
    <property type="entry name" value="Type_VII_TA_antitoxin"/>
</dbReference>
<dbReference type="InterPro" id="IPR043519">
    <property type="entry name" value="NT_sf"/>
</dbReference>
<dbReference type="Proteomes" id="UP000663720">
    <property type="component" value="Chromosome"/>
</dbReference>
<accession>A0A975BDE4</accession>
<dbReference type="PANTHER" id="PTHR33933:SF1">
    <property type="entry name" value="PROTEIN ADENYLYLTRANSFERASE MNTA-RELATED"/>
    <property type="match status" value="1"/>
</dbReference>
<feature type="domain" description="Polymerase beta nucleotidyltransferase" evidence="1">
    <location>
        <begin position="12"/>
        <end position="115"/>
    </location>
</feature>
<proteinExistence type="predicted"/>
<name>A0A975BDE4_9BACT</name>
<gene>
    <name evidence="2" type="ORF">dnl_56690</name>
</gene>
<dbReference type="KEGG" id="dli:dnl_56690"/>
<evidence type="ECO:0000313" key="3">
    <source>
        <dbReference type="Proteomes" id="UP000663720"/>
    </source>
</evidence>
<dbReference type="RefSeq" id="WP_207689091.1">
    <property type="nucleotide sequence ID" value="NZ_CP061799.1"/>
</dbReference>
<keyword evidence="3" id="KW-1185">Reference proteome</keyword>
<protein>
    <submittedName>
        <fullName evidence="2">Nucleotidyltransferase domain-containing protein</fullName>
    </submittedName>
</protein>
<sequence>MNMLKKEIKDLILEKLAEHVNLFKVILFGSFAYGKPCKDSDIDLLVVTDDDVMPATYDENMKNFLKISAALRDVKKNIPIDLIVHSRPMHEKFIQMGSMFSKQIIQKGEVLYEKNH</sequence>
<evidence type="ECO:0000259" key="1">
    <source>
        <dbReference type="Pfam" id="PF18765"/>
    </source>
</evidence>
<evidence type="ECO:0000313" key="2">
    <source>
        <dbReference type="EMBL" id="QTA83273.1"/>
    </source>
</evidence>
<organism evidence="2 3">
    <name type="scientific">Desulfonema limicola</name>
    <dbReference type="NCBI Taxonomy" id="45656"/>
    <lineage>
        <taxon>Bacteria</taxon>
        <taxon>Pseudomonadati</taxon>
        <taxon>Thermodesulfobacteriota</taxon>
        <taxon>Desulfobacteria</taxon>
        <taxon>Desulfobacterales</taxon>
        <taxon>Desulfococcaceae</taxon>
        <taxon>Desulfonema</taxon>
    </lineage>
</organism>
<dbReference type="CDD" id="cd05403">
    <property type="entry name" value="NT_KNTase_like"/>
    <property type="match status" value="1"/>
</dbReference>
<dbReference type="EMBL" id="CP061799">
    <property type="protein sequence ID" value="QTA83273.1"/>
    <property type="molecule type" value="Genomic_DNA"/>
</dbReference>